<reference evidence="2" key="1">
    <citation type="submission" date="2021-02" db="EMBL/GenBank/DDBJ databases">
        <authorList>
            <person name="Nowell W R."/>
        </authorList>
    </citation>
    <scope>NUCLEOTIDE SEQUENCE</scope>
</reference>
<comment type="caution">
    <text evidence="2">The sequence shown here is derived from an EMBL/GenBank/DDBJ whole genome shotgun (WGS) entry which is preliminary data.</text>
</comment>
<gene>
    <name evidence="2" type="ORF">OVA965_LOCUS27612</name>
    <name evidence="3" type="ORF">TMI583_LOCUS28359</name>
</gene>
<sequence length="606" mass="68693">MNAVVFLILSLLPNSISWQKPPNDETLVNNNATIIVSKIGTLIRLRNTTSIVISIPLTQHGCFLLPPKVYRQLNICKVVSNDILTQSKRAQQRENSAIYHPLSYVLEDYLSERNITLKRGKRFIAELITLAVGAAGLGLSSYNSIQISNIKNTQKRILEYVQQRDDLLKSTIASVISVTENEKLIVEELNNSRHSINDLRERYMYLANELKTVENAVNSIEQKSLPGIEEELHYGKIQASLHKPIDGKPNMDYLSKDEASQLYNTLLQRAPNFFMQFEQPLFLTANRLLTSQSFHFAINSNNTGNGNQKVNDTSLIVLIGNLIITQTFFISSDDDNYSVVYQVNSTPFFDNNSSYEVFGLPQYIAIDYLHNTSISWYNNDRNLATCYFENISFCHVLPVVMNYIENDCLKNMFTENNDRPCSYVPSAKTFPYTNNIRENQSIISVKNDTICVMKDIPDKSNLFGQLFVIKKFALVSLPCQTVMQCNQNIFIEASSRYCPVNSSSLSSIDFYMVSNGKFLKNDQVVSLIQNVTVDNKILLPFMNDANHLSSISKSISKLLDEQRRIKNTIDSTHINVNTKYFSYLFIVTGVIALKDGGDYLMKSAPA</sequence>
<dbReference type="AlphaFoldDB" id="A0A8S2EZF7"/>
<evidence type="ECO:0000313" key="4">
    <source>
        <dbReference type="Proteomes" id="UP000677228"/>
    </source>
</evidence>
<evidence type="ECO:0000313" key="3">
    <source>
        <dbReference type="EMBL" id="CAF4085292.1"/>
    </source>
</evidence>
<dbReference type="EMBL" id="CAJNOK010018341">
    <property type="protein sequence ID" value="CAF1280452.1"/>
    <property type="molecule type" value="Genomic_DNA"/>
</dbReference>
<protein>
    <recommendedName>
        <fullName evidence="5">Envelope protein</fullName>
    </recommendedName>
</protein>
<keyword evidence="1" id="KW-0732">Signal</keyword>
<accession>A0A8S2EZF7</accession>
<feature type="chain" id="PRO_5036273482" description="Envelope protein" evidence="1">
    <location>
        <begin position="19"/>
        <end position="606"/>
    </location>
</feature>
<dbReference type="Proteomes" id="UP000682733">
    <property type="component" value="Unassembled WGS sequence"/>
</dbReference>
<evidence type="ECO:0000256" key="1">
    <source>
        <dbReference type="SAM" id="SignalP"/>
    </source>
</evidence>
<proteinExistence type="predicted"/>
<dbReference type="Proteomes" id="UP000677228">
    <property type="component" value="Unassembled WGS sequence"/>
</dbReference>
<dbReference type="EMBL" id="CAJOBA010039904">
    <property type="protein sequence ID" value="CAF4085292.1"/>
    <property type="molecule type" value="Genomic_DNA"/>
</dbReference>
<name>A0A8S2EZF7_9BILA</name>
<evidence type="ECO:0008006" key="5">
    <source>
        <dbReference type="Google" id="ProtNLM"/>
    </source>
</evidence>
<evidence type="ECO:0000313" key="2">
    <source>
        <dbReference type="EMBL" id="CAF1280452.1"/>
    </source>
</evidence>
<feature type="signal peptide" evidence="1">
    <location>
        <begin position="1"/>
        <end position="18"/>
    </location>
</feature>
<organism evidence="2 4">
    <name type="scientific">Didymodactylos carnosus</name>
    <dbReference type="NCBI Taxonomy" id="1234261"/>
    <lineage>
        <taxon>Eukaryota</taxon>
        <taxon>Metazoa</taxon>
        <taxon>Spiralia</taxon>
        <taxon>Gnathifera</taxon>
        <taxon>Rotifera</taxon>
        <taxon>Eurotatoria</taxon>
        <taxon>Bdelloidea</taxon>
        <taxon>Philodinida</taxon>
        <taxon>Philodinidae</taxon>
        <taxon>Didymodactylos</taxon>
    </lineage>
</organism>